<keyword evidence="4 8" id="KW-0812">Transmembrane</keyword>
<evidence type="ECO:0000256" key="9">
    <source>
        <dbReference type="RuleBase" id="RU000488"/>
    </source>
</evidence>
<dbReference type="PROSITE" id="PS50920">
    <property type="entry name" value="SOLCAR"/>
    <property type="match status" value="2"/>
</dbReference>
<dbReference type="EMBL" id="OA882830">
    <property type="protein sequence ID" value="CAD7277080.1"/>
    <property type="molecule type" value="Genomic_DNA"/>
</dbReference>
<evidence type="ECO:0000313" key="12">
    <source>
        <dbReference type="Proteomes" id="UP000678499"/>
    </source>
</evidence>
<comment type="subcellular location">
    <subcellularLocation>
        <location evidence="1">Membrane</location>
        <topology evidence="1">Multi-pass membrane protein</topology>
    </subcellularLocation>
</comment>
<evidence type="ECO:0000256" key="6">
    <source>
        <dbReference type="ARBA" id="ARBA00022989"/>
    </source>
</evidence>
<comment type="similarity">
    <text evidence="2 9">Belongs to the mitochondrial carrier (TC 2.A.29) family.</text>
</comment>
<dbReference type="GO" id="GO:0016020">
    <property type="term" value="C:membrane"/>
    <property type="evidence" value="ECO:0007669"/>
    <property type="project" value="UniProtKB-SubCell"/>
</dbReference>
<evidence type="ECO:0000313" key="11">
    <source>
        <dbReference type="EMBL" id="CAD7277080.1"/>
    </source>
</evidence>
<feature type="repeat" description="Solcar" evidence="8">
    <location>
        <begin position="34"/>
        <end position="116"/>
    </location>
</feature>
<keyword evidence="6 10" id="KW-1133">Transmembrane helix</keyword>
<evidence type="ECO:0000256" key="7">
    <source>
        <dbReference type="ARBA" id="ARBA00023136"/>
    </source>
</evidence>
<feature type="repeat" description="Solcar" evidence="8">
    <location>
        <begin position="126"/>
        <end position="216"/>
    </location>
</feature>
<dbReference type="Proteomes" id="UP000678499">
    <property type="component" value="Unassembled WGS sequence"/>
</dbReference>
<dbReference type="PANTHER" id="PTHR45667">
    <property type="entry name" value="S-ADENOSYLMETHIONINE MITOCHONDRIAL CARRIER PROTEIN"/>
    <property type="match status" value="1"/>
</dbReference>
<evidence type="ECO:0000256" key="3">
    <source>
        <dbReference type="ARBA" id="ARBA00022448"/>
    </source>
</evidence>
<organism evidence="11">
    <name type="scientific">Notodromas monacha</name>
    <dbReference type="NCBI Taxonomy" id="399045"/>
    <lineage>
        <taxon>Eukaryota</taxon>
        <taxon>Metazoa</taxon>
        <taxon>Ecdysozoa</taxon>
        <taxon>Arthropoda</taxon>
        <taxon>Crustacea</taxon>
        <taxon>Oligostraca</taxon>
        <taxon>Ostracoda</taxon>
        <taxon>Podocopa</taxon>
        <taxon>Podocopida</taxon>
        <taxon>Cypridocopina</taxon>
        <taxon>Cypridoidea</taxon>
        <taxon>Cyprididae</taxon>
        <taxon>Notodromas</taxon>
    </lineage>
</organism>
<evidence type="ECO:0008006" key="13">
    <source>
        <dbReference type="Google" id="ProtNLM"/>
    </source>
</evidence>
<dbReference type="OrthoDB" id="276989at2759"/>
<keyword evidence="3 9" id="KW-0813">Transport</keyword>
<dbReference type="Pfam" id="PF00153">
    <property type="entry name" value="Mito_carr"/>
    <property type="match status" value="2"/>
</dbReference>
<sequence>MPRELNAMPRRTARAVFFLTYDTGKEILRRRGLHSTAVHVLSASLGEMVACLIRVPVEVLKQRQQVGHHANVLEALKFAFKTDGVKGLYRGYLSTIFRELPFSALQFPLWEASKVSLARYRGRDQPTAIEAGICGAIAGGFSAGVTTPLDVAKTRIMLAVNSHEAKLAQGRVDVAVALVYREKGIKGLFAGVVPRVIWISVGGAIFLGVYEKVKHVLDGL</sequence>
<feature type="transmembrane region" description="Helical" evidence="10">
    <location>
        <begin position="188"/>
        <end position="210"/>
    </location>
</feature>
<accession>A0A7R9BMP5</accession>
<dbReference type="InterPro" id="IPR018108">
    <property type="entry name" value="MCP_transmembrane"/>
</dbReference>
<evidence type="ECO:0000256" key="2">
    <source>
        <dbReference type="ARBA" id="ARBA00006375"/>
    </source>
</evidence>
<evidence type="ECO:0000256" key="5">
    <source>
        <dbReference type="ARBA" id="ARBA00022737"/>
    </source>
</evidence>
<reference evidence="11" key="1">
    <citation type="submission" date="2020-11" db="EMBL/GenBank/DDBJ databases">
        <authorList>
            <person name="Tran Van P."/>
        </authorList>
    </citation>
    <scope>NUCLEOTIDE SEQUENCE</scope>
</reference>
<dbReference type="SUPFAM" id="SSF103506">
    <property type="entry name" value="Mitochondrial carrier"/>
    <property type="match status" value="1"/>
</dbReference>
<evidence type="ECO:0000256" key="1">
    <source>
        <dbReference type="ARBA" id="ARBA00004141"/>
    </source>
</evidence>
<name>A0A7R9BMP5_9CRUS</name>
<keyword evidence="12" id="KW-1185">Reference proteome</keyword>
<dbReference type="AlphaFoldDB" id="A0A7R9BMP5"/>
<evidence type="ECO:0000256" key="10">
    <source>
        <dbReference type="SAM" id="Phobius"/>
    </source>
</evidence>
<protein>
    <recommendedName>
        <fullName evidence="13">S-adenosylmethionine mitochondrial carrier protein</fullName>
    </recommendedName>
</protein>
<evidence type="ECO:0000256" key="8">
    <source>
        <dbReference type="PROSITE-ProRule" id="PRU00282"/>
    </source>
</evidence>
<keyword evidence="5" id="KW-0677">Repeat</keyword>
<evidence type="ECO:0000256" key="4">
    <source>
        <dbReference type="ARBA" id="ARBA00022692"/>
    </source>
</evidence>
<dbReference type="EMBL" id="CAJPEX010000793">
    <property type="protein sequence ID" value="CAG0917232.1"/>
    <property type="molecule type" value="Genomic_DNA"/>
</dbReference>
<dbReference type="InterPro" id="IPR023395">
    <property type="entry name" value="MCP_dom_sf"/>
</dbReference>
<keyword evidence="7 8" id="KW-0472">Membrane</keyword>
<proteinExistence type="inferred from homology"/>
<gene>
    <name evidence="11" type="ORF">NMOB1V02_LOCUS4822</name>
</gene>
<dbReference type="Gene3D" id="1.50.40.10">
    <property type="entry name" value="Mitochondrial carrier domain"/>
    <property type="match status" value="1"/>
</dbReference>